<organism evidence="1 2">
    <name type="scientific">Trichobilharzia regenti</name>
    <name type="common">Nasal bird schistosome</name>
    <dbReference type="NCBI Taxonomy" id="157069"/>
    <lineage>
        <taxon>Eukaryota</taxon>
        <taxon>Metazoa</taxon>
        <taxon>Spiralia</taxon>
        <taxon>Lophotrochozoa</taxon>
        <taxon>Platyhelminthes</taxon>
        <taxon>Trematoda</taxon>
        <taxon>Digenea</taxon>
        <taxon>Strigeidida</taxon>
        <taxon>Schistosomatoidea</taxon>
        <taxon>Schistosomatidae</taxon>
        <taxon>Trichobilharzia</taxon>
    </lineage>
</organism>
<dbReference type="WBParaSite" id="TREG1_30670.1">
    <property type="protein sequence ID" value="TREG1_30670.1"/>
    <property type="gene ID" value="TREG1_30670"/>
</dbReference>
<evidence type="ECO:0000313" key="1">
    <source>
        <dbReference type="Proteomes" id="UP000050795"/>
    </source>
</evidence>
<name>A0AA85JLM6_TRIRE</name>
<sequence>MAVEQIATYVVDNFIKYEYSITVFISSMKFRKFLINNQTSSNHEEDINGDENGRLEDIQDTGIDIFTSLKQIQPKEGWFPKDLHEFLNFYNIYDFPFVNSAKQEIMEESDRISLKDLHDMLQREVDSSSRTTIIQSMQKKLDKDYENMIQEIDSFNIFSAKSTI</sequence>
<accession>A0AA85JLM6</accession>
<protein>
    <submittedName>
        <fullName evidence="2">Uncharacterized protein</fullName>
    </submittedName>
</protein>
<dbReference type="AlphaFoldDB" id="A0AA85JLM6"/>
<keyword evidence="1" id="KW-1185">Reference proteome</keyword>
<reference evidence="2" key="2">
    <citation type="submission" date="2023-11" db="UniProtKB">
        <authorList>
            <consortium name="WormBaseParasite"/>
        </authorList>
    </citation>
    <scope>IDENTIFICATION</scope>
</reference>
<evidence type="ECO:0000313" key="2">
    <source>
        <dbReference type="WBParaSite" id="TREG1_30670.1"/>
    </source>
</evidence>
<reference evidence="1" key="1">
    <citation type="submission" date="2022-06" db="EMBL/GenBank/DDBJ databases">
        <authorList>
            <person name="Berger JAMES D."/>
            <person name="Berger JAMES D."/>
        </authorList>
    </citation>
    <scope>NUCLEOTIDE SEQUENCE [LARGE SCALE GENOMIC DNA]</scope>
</reference>
<dbReference type="Proteomes" id="UP000050795">
    <property type="component" value="Unassembled WGS sequence"/>
</dbReference>
<proteinExistence type="predicted"/>